<feature type="compositionally biased region" description="Polar residues" evidence="3">
    <location>
        <begin position="939"/>
        <end position="965"/>
    </location>
</feature>
<dbReference type="InterPro" id="IPR012677">
    <property type="entry name" value="Nucleotide-bd_a/b_plait_sf"/>
</dbReference>
<feature type="domain" description="RRM" evidence="4">
    <location>
        <begin position="136"/>
        <end position="214"/>
    </location>
</feature>
<keyword evidence="1 2" id="KW-0694">RNA-binding</keyword>
<feature type="compositionally biased region" description="Basic and acidic residues" evidence="3">
    <location>
        <begin position="391"/>
        <end position="400"/>
    </location>
</feature>
<feature type="region of interest" description="Disordered" evidence="3">
    <location>
        <begin position="389"/>
        <end position="447"/>
    </location>
</feature>
<dbReference type="GO" id="GO:0071011">
    <property type="term" value="C:precatalytic spliceosome"/>
    <property type="evidence" value="ECO:0007669"/>
    <property type="project" value="TreeGrafter"/>
</dbReference>
<feature type="compositionally biased region" description="Polar residues" evidence="3">
    <location>
        <begin position="21"/>
        <end position="30"/>
    </location>
</feature>
<feature type="compositionally biased region" description="Low complexity" evidence="3">
    <location>
        <begin position="604"/>
        <end position="623"/>
    </location>
</feature>
<dbReference type="PROSITE" id="PS50102">
    <property type="entry name" value="RRM"/>
    <property type="match status" value="2"/>
</dbReference>
<dbReference type="Gene3D" id="3.30.70.330">
    <property type="match status" value="2"/>
</dbReference>
<dbReference type="InterPro" id="IPR000504">
    <property type="entry name" value="RRM_dom"/>
</dbReference>
<sequence length="1006" mass="112355">MSSLEYRRPHDAKTARRNLRKSSSALNLHDTSSELESEYESSPEGKWFYGPSRPLKSVKSLPTLPKNVYQESIKRHWGSPVSESDDPLDQFVIQNDELNTPEAKPEGQLITQNEAKKSVPNQPKVFDAQAVYPGDACLFVANLPHNFDDWTIKEVLNNVFGYYGTAYVKVKRDRKHMPFAFVQYTDSKSATMALDLCRGADILGRPCRTERCSGNLTYIIFRNNDRLPHDDEARAILSRFGEIAKIERLEERVQKLMGVPESLLVHFRKFDPRRDVIGGTKDMLGHTVLAYDAKVYEERPDHAPGNQGFMEAYDKDRRSIFFGGLPANADDTFVHTLSSLCGDVVSIDIRSNADKNGGSANVYAFVEFSLPTAPDDAVRQLNGRKIQGHYLRVERKRTQPIEDSQMYPAPLKPTPPLRPHRRGASMNSTPSKHNRQQSVSELSPNSRDQFYKADSKYQYKKFMGSQKPLSPLRGFKTTPHGLEEFTPLQSPERDGSVAGSGNMVHFSSSLAFSSPARVISPAASSPIQGQQPVPDSEPILSPHLSFSDRMAADGRSVSYAFSPAAGHAADRCEDAIDNKTGGGKKGHQRATSMFTRNTFDMTPSGFEVSESDESSSWKPSGSSQDEEVIKEKKAKIRGRLRRHYLSEENLRRNQLCQEKLKRVPHSEGNLRSVSIGAKSHKSAGSSKLSRKSDATERPPEGQLVASSQQVVYNQQPAQPVQHPQMVPQYPSPMPAHPTNYSGMPMQPAAPGGLVYMDMTNGPGVQYREPVPMYQAPVHGQYQAPPQGQYQTPSQGQSHALPQGQYPVPAQRQYPVPTQVPYQESPQVLPQGQFPVPTQIAYRDSPQMYQDHSQVPQQGHQQVLHRFGSVYPENRQVQFQTPPQPGYTRRVVSYTQQPEPMQYPGPSQELQNQRSRDDMSYSGHASTPRGRGSTSRGRSFNTPRSHTSNVPRGQAFTTPRGQNSATPHGRGSTPRAPPESAHQRRQRLEANRYDRYNGQANQPGPSQ</sequence>
<feature type="compositionally biased region" description="Low complexity" evidence="3">
    <location>
        <begin position="925"/>
        <end position="938"/>
    </location>
</feature>
<organism evidence="5 6">
    <name type="scientific">Fusarium torulosum</name>
    <dbReference type="NCBI Taxonomy" id="33205"/>
    <lineage>
        <taxon>Eukaryota</taxon>
        <taxon>Fungi</taxon>
        <taxon>Dikarya</taxon>
        <taxon>Ascomycota</taxon>
        <taxon>Pezizomycotina</taxon>
        <taxon>Sordariomycetes</taxon>
        <taxon>Hypocreomycetidae</taxon>
        <taxon>Hypocreales</taxon>
        <taxon>Nectriaceae</taxon>
        <taxon>Fusarium</taxon>
    </lineage>
</organism>
<feature type="region of interest" description="Disordered" evidence="3">
    <location>
        <begin position="1"/>
        <end position="53"/>
    </location>
</feature>
<dbReference type="Pfam" id="PF00076">
    <property type="entry name" value="RRM_1"/>
    <property type="match status" value="2"/>
</dbReference>
<dbReference type="InterPro" id="IPR035979">
    <property type="entry name" value="RBD_domain_sf"/>
</dbReference>
<evidence type="ECO:0000256" key="2">
    <source>
        <dbReference type="PROSITE-ProRule" id="PRU00176"/>
    </source>
</evidence>
<keyword evidence="6" id="KW-1185">Reference proteome</keyword>
<dbReference type="EMBL" id="ONZP01000487">
    <property type="protein sequence ID" value="SPJ85610.1"/>
    <property type="molecule type" value="Genomic_DNA"/>
</dbReference>
<dbReference type="PANTHER" id="PTHR45880">
    <property type="entry name" value="RNA-BINDING MOTIF PROTEIN, X-LINKED 2"/>
    <property type="match status" value="1"/>
</dbReference>
<feature type="compositionally biased region" description="Low complexity" evidence="3">
    <location>
        <begin position="674"/>
        <end position="687"/>
    </location>
</feature>
<protein>
    <recommendedName>
        <fullName evidence="4">RRM domain-containing protein</fullName>
    </recommendedName>
</protein>
<reference evidence="5" key="1">
    <citation type="submission" date="2018-03" db="EMBL/GenBank/DDBJ databases">
        <authorList>
            <person name="Guldener U."/>
        </authorList>
    </citation>
    <scope>NUCLEOTIDE SEQUENCE</scope>
</reference>
<name>A0AAE8MKA9_9HYPO</name>
<feature type="compositionally biased region" description="Polar residues" evidence="3">
    <location>
        <begin position="522"/>
        <end position="533"/>
    </location>
</feature>
<evidence type="ECO:0000256" key="3">
    <source>
        <dbReference type="SAM" id="MobiDB-lite"/>
    </source>
</evidence>
<feature type="compositionally biased region" description="Polar residues" evidence="3">
    <location>
        <begin position="425"/>
        <end position="447"/>
    </location>
</feature>
<feature type="compositionally biased region" description="Low complexity" evidence="3">
    <location>
        <begin position="779"/>
        <end position="790"/>
    </location>
</feature>
<comment type="caution">
    <text evidence="5">The sequence shown here is derived from an EMBL/GenBank/DDBJ whole genome shotgun (WGS) entry which is preliminary data.</text>
</comment>
<evidence type="ECO:0000313" key="6">
    <source>
        <dbReference type="Proteomes" id="UP001187734"/>
    </source>
</evidence>
<evidence type="ECO:0000256" key="1">
    <source>
        <dbReference type="ARBA" id="ARBA00022884"/>
    </source>
</evidence>
<dbReference type="GO" id="GO:0000398">
    <property type="term" value="P:mRNA splicing, via spliceosome"/>
    <property type="evidence" value="ECO:0007669"/>
    <property type="project" value="TreeGrafter"/>
</dbReference>
<dbReference type="PANTHER" id="PTHR45880:SF1">
    <property type="entry name" value="RNA-BINDING MOTIF PROTEIN, X-LINKED 2"/>
    <property type="match status" value="1"/>
</dbReference>
<dbReference type="SUPFAM" id="SSF54928">
    <property type="entry name" value="RNA-binding domain, RBD"/>
    <property type="match status" value="2"/>
</dbReference>
<dbReference type="GO" id="GO:0005686">
    <property type="term" value="C:U2 snRNP"/>
    <property type="evidence" value="ECO:0007669"/>
    <property type="project" value="TreeGrafter"/>
</dbReference>
<proteinExistence type="predicted"/>
<accession>A0AAE8MKA9</accession>
<feature type="region of interest" description="Disordered" evidence="3">
    <location>
        <begin position="522"/>
        <end position="542"/>
    </location>
</feature>
<gene>
    <name evidence="5" type="ORF">FTOL_11391</name>
</gene>
<dbReference type="Proteomes" id="UP001187734">
    <property type="component" value="Unassembled WGS sequence"/>
</dbReference>
<dbReference type="CDD" id="cd00590">
    <property type="entry name" value="RRM_SF"/>
    <property type="match status" value="1"/>
</dbReference>
<feature type="compositionally biased region" description="Polar residues" evidence="3">
    <location>
        <begin position="589"/>
        <end position="601"/>
    </location>
</feature>
<feature type="region of interest" description="Disordered" evidence="3">
    <location>
        <begin position="777"/>
        <end position="807"/>
    </location>
</feature>
<dbReference type="SMART" id="SM00360">
    <property type="entry name" value="RRM"/>
    <property type="match status" value="2"/>
</dbReference>
<dbReference type="GO" id="GO:0071013">
    <property type="term" value="C:catalytic step 2 spliceosome"/>
    <property type="evidence" value="ECO:0007669"/>
    <property type="project" value="TreeGrafter"/>
</dbReference>
<feature type="region of interest" description="Disordered" evidence="3">
    <location>
        <begin position="576"/>
        <end position="630"/>
    </location>
</feature>
<feature type="region of interest" description="Disordered" evidence="3">
    <location>
        <begin position="896"/>
        <end position="1006"/>
    </location>
</feature>
<dbReference type="InterPro" id="IPR051847">
    <property type="entry name" value="RNA_proc/Spliceosome_comp"/>
</dbReference>
<dbReference type="GO" id="GO:0003723">
    <property type="term" value="F:RNA binding"/>
    <property type="evidence" value="ECO:0007669"/>
    <property type="project" value="UniProtKB-UniRule"/>
</dbReference>
<feature type="domain" description="RRM" evidence="4">
    <location>
        <begin position="318"/>
        <end position="398"/>
    </location>
</feature>
<feature type="compositionally biased region" description="Basic and acidic residues" evidence="3">
    <location>
        <begin position="690"/>
        <end position="699"/>
    </location>
</feature>
<evidence type="ECO:0000313" key="5">
    <source>
        <dbReference type="EMBL" id="SPJ85610.1"/>
    </source>
</evidence>
<evidence type="ECO:0000259" key="4">
    <source>
        <dbReference type="PROSITE" id="PS50102"/>
    </source>
</evidence>
<feature type="compositionally biased region" description="Basic and acidic residues" evidence="3">
    <location>
        <begin position="985"/>
        <end position="994"/>
    </location>
</feature>
<feature type="compositionally biased region" description="Polar residues" evidence="3">
    <location>
        <begin position="997"/>
        <end position="1006"/>
    </location>
</feature>
<feature type="compositionally biased region" description="Polar residues" evidence="3">
    <location>
        <begin position="704"/>
        <end position="718"/>
    </location>
</feature>
<feature type="region of interest" description="Disordered" evidence="3">
    <location>
        <begin position="659"/>
        <end position="739"/>
    </location>
</feature>
<feature type="compositionally biased region" description="Basic and acidic residues" evidence="3">
    <location>
        <begin position="1"/>
        <end position="14"/>
    </location>
</feature>
<dbReference type="AlphaFoldDB" id="A0AAE8MKA9"/>